<evidence type="ECO:0000313" key="2">
    <source>
        <dbReference type="EMBL" id="RVT93724.1"/>
    </source>
</evidence>
<keyword evidence="3" id="KW-1185">Reference proteome</keyword>
<sequence>MAGAILFFIAIAAAVLGFTVPVDQRYIGDGVYVPDQQQAAFRFFALVIAGSGLSVSIFLLGLGFILRALWFLPSRPLDAAPTKQVDLYEAQY</sequence>
<dbReference type="AlphaFoldDB" id="A0A437M8A3"/>
<accession>A0A437M8A3</accession>
<dbReference type="EMBL" id="SACN01000001">
    <property type="protein sequence ID" value="RVT93724.1"/>
    <property type="molecule type" value="Genomic_DNA"/>
</dbReference>
<keyword evidence="1" id="KW-1133">Transmembrane helix</keyword>
<protein>
    <submittedName>
        <fullName evidence="2">Uncharacterized protein</fullName>
    </submittedName>
</protein>
<proteinExistence type="predicted"/>
<name>A0A437M8A3_9SPHN</name>
<gene>
    <name evidence="2" type="ORF">EOD43_07615</name>
</gene>
<feature type="transmembrane region" description="Helical" evidence="1">
    <location>
        <begin position="41"/>
        <end position="66"/>
    </location>
</feature>
<dbReference type="Proteomes" id="UP000282971">
    <property type="component" value="Unassembled WGS sequence"/>
</dbReference>
<keyword evidence="1" id="KW-0812">Transmembrane</keyword>
<evidence type="ECO:0000256" key="1">
    <source>
        <dbReference type="SAM" id="Phobius"/>
    </source>
</evidence>
<reference evidence="2 3" key="1">
    <citation type="submission" date="2019-01" db="EMBL/GenBank/DDBJ databases">
        <authorList>
            <person name="Chen W.-M."/>
        </authorList>
    </citation>
    <scope>NUCLEOTIDE SEQUENCE [LARGE SCALE GENOMIC DNA]</scope>
    <source>
        <strain evidence="2 3">CCP-7</strain>
    </source>
</reference>
<evidence type="ECO:0000313" key="3">
    <source>
        <dbReference type="Proteomes" id="UP000282971"/>
    </source>
</evidence>
<keyword evidence="1" id="KW-0472">Membrane</keyword>
<dbReference type="RefSeq" id="WP_127742623.1">
    <property type="nucleotide sequence ID" value="NZ_SACN01000001.1"/>
</dbReference>
<organism evidence="2 3">
    <name type="scientific">Sphingomonas crocodyli</name>
    <dbReference type="NCBI Taxonomy" id="1979270"/>
    <lineage>
        <taxon>Bacteria</taxon>
        <taxon>Pseudomonadati</taxon>
        <taxon>Pseudomonadota</taxon>
        <taxon>Alphaproteobacteria</taxon>
        <taxon>Sphingomonadales</taxon>
        <taxon>Sphingomonadaceae</taxon>
        <taxon>Sphingomonas</taxon>
    </lineage>
</organism>
<comment type="caution">
    <text evidence="2">The sequence shown here is derived from an EMBL/GenBank/DDBJ whole genome shotgun (WGS) entry which is preliminary data.</text>
</comment>